<gene>
    <name evidence="6" type="ORF">ACFFUV_11275</name>
</gene>
<proteinExistence type="predicted"/>
<protein>
    <submittedName>
        <fullName evidence="6">MAPEG family protein</fullName>
    </submittedName>
</protein>
<keyword evidence="2 5" id="KW-0812">Transmembrane</keyword>
<dbReference type="InterPro" id="IPR023352">
    <property type="entry name" value="MAPEG-like_dom_sf"/>
</dbReference>
<name>A0ABV5HNQ0_9VIBR</name>
<dbReference type="Gene3D" id="1.20.120.550">
    <property type="entry name" value="Membrane associated eicosanoid/glutathione metabolism-like domain"/>
    <property type="match status" value="1"/>
</dbReference>
<keyword evidence="3 5" id="KW-1133">Transmembrane helix</keyword>
<dbReference type="EMBL" id="JBHMEP010000002">
    <property type="protein sequence ID" value="MFB9135542.1"/>
    <property type="molecule type" value="Genomic_DNA"/>
</dbReference>
<evidence type="ECO:0000313" key="6">
    <source>
        <dbReference type="EMBL" id="MFB9135542.1"/>
    </source>
</evidence>
<keyword evidence="7" id="KW-1185">Reference proteome</keyword>
<evidence type="ECO:0000256" key="1">
    <source>
        <dbReference type="ARBA" id="ARBA00004370"/>
    </source>
</evidence>
<feature type="transmembrane region" description="Helical" evidence="5">
    <location>
        <begin position="6"/>
        <end position="22"/>
    </location>
</feature>
<evidence type="ECO:0000256" key="2">
    <source>
        <dbReference type="ARBA" id="ARBA00022692"/>
    </source>
</evidence>
<evidence type="ECO:0000256" key="4">
    <source>
        <dbReference type="ARBA" id="ARBA00023136"/>
    </source>
</evidence>
<comment type="caution">
    <text evidence="6">The sequence shown here is derived from an EMBL/GenBank/DDBJ whole genome shotgun (WGS) entry which is preliminary data.</text>
</comment>
<dbReference type="SUPFAM" id="SSF161084">
    <property type="entry name" value="MAPEG domain-like"/>
    <property type="match status" value="1"/>
</dbReference>
<dbReference type="RefSeq" id="WP_390192571.1">
    <property type="nucleotide sequence ID" value="NZ_JBHMEP010000002.1"/>
</dbReference>
<dbReference type="PANTHER" id="PTHR35814">
    <property type="match status" value="1"/>
</dbReference>
<evidence type="ECO:0000256" key="5">
    <source>
        <dbReference type="SAM" id="Phobius"/>
    </source>
</evidence>
<feature type="transmembrane region" description="Helical" evidence="5">
    <location>
        <begin position="105"/>
        <end position="124"/>
    </location>
</feature>
<organism evidence="6 7">
    <name type="scientific">Vibrio olivae</name>
    <dbReference type="NCBI Taxonomy" id="1243002"/>
    <lineage>
        <taxon>Bacteria</taxon>
        <taxon>Pseudomonadati</taxon>
        <taxon>Pseudomonadota</taxon>
        <taxon>Gammaproteobacteria</taxon>
        <taxon>Vibrionales</taxon>
        <taxon>Vibrionaceae</taxon>
        <taxon>Vibrio</taxon>
    </lineage>
</organism>
<keyword evidence="4 5" id="KW-0472">Membrane</keyword>
<evidence type="ECO:0000313" key="7">
    <source>
        <dbReference type="Proteomes" id="UP001589645"/>
    </source>
</evidence>
<sequence>MVTAFYSALLGLWMVSLSVLVIKQRKSHLVSLGDGGVDELQKARSAQGNAVEYIPITLILMLLLEYHGGPHWLLHGAGVLFCVGRVAHAKAILSGTFKWRVSGMALTFLVILGLAMGNLVYLPYQQIFTM</sequence>
<dbReference type="Pfam" id="PF01124">
    <property type="entry name" value="MAPEG"/>
    <property type="match status" value="1"/>
</dbReference>
<feature type="transmembrane region" description="Helical" evidence="5">
    <location>
        <begin position="50"/>
        <end position="66"/>
    </location>
</feature>
<dbReference type="PANTHER" id="PTHR35814:SF1">
    <property type="entry name" value="GLUTATHIONE S-TRANSFERASE-RELATED"/>
    <property type="match status" value="1"/>
</dbReference>
<comment type="subcellular location">
    <subcellularLocation>
        <location evidence="1">Membrane</location>
    </subcellularLocation>
</comment>
<evidence type="ECO:0000256" key="3">
    <source>
        <dbReference type="ARBA" id="ARBA00022989"/>
    </source>
</evidence>
<dbReference type="InterPro" id="IPR001129">
    <property type="entry name" value="Membr-assoc_MAPEG"/>
</dbReference>
<dbReference type="Proteomes" id="UP001589645">
    <property type="component" value="Unassembled WGS sequence"/>
</dbReference>
<reference evidence="6 7" key="1">
    <citation type="submission" date="2024-09" db="EMBL/GenBank/DDBJ databases">
        <authorList>
            <person name="Sun Q."/>
            <person name="Mori K."/>
        </authorList>
    </citation>
    <scope>NUCLEOTIDE SEQUENCE [LARGE SCALE GENOMIC DNA]</scope>
    <source>
        <strain evidence="6 7">CECT 8064</strain>
    </source>
</reference>
<accession>A0ABV5HNQ0</accession>